<comment type="caution">
    <text evidence="2">The sequence shown here is derived from an EMBL/GenBank/DDBJ whole genome shotgun (WGS) entry which is preliminary data.</text>
</comment>
<dbReference type="Proteomes" id="UP001642409">
    <property type="component" value="Unassembled WGS sequence"/>
</dbReference>
<keyword evidence="4" id="KW-1185">Reference proteome</keyword>
<dbReference type="EMBL" id="CATOUU010000806">
    <property type="protein sequence ID" value="CAI9950054.1"/>
    <property type="molecule type" value="Genomic_DNA"/>
</dbReference>
<evidence type="ECO:0000313" key="4">
    <source>
        <dbReference type="Proteomes" id="UP001642409"/>
    </source>
</evidence>
<evidence type="ECO:0000313" key="3">
    <source>
        <dbReference type="EMBL" id="CAL6031969.1"/>
    </source>
</evidence>
<protein>
    <submittedName>
        <fullName evidence="3">Hypothetical_protein</fullName>
    </submittedName>
</protein>
<evidence type="ECO:0000256" key="1">
    <source>
        <dbReference type="SAM" id="MobiDB-lite"/>
    </source>
</evidence>
<evidence type="ECO:0000313" key="2">
    <source>
        <dbReference type="EMBL" id="CAI9950054.1"/>
    </source>
</evidence>
<proteinExistence type="predicted"/>
<accession>A0AA86Q0W8</accession>
<dbReference type="AlphaFoldDB" id="A0AA86Q0W8"/>
<organism evidence="2">
    <name type="scientific">Hexamita inflata</name>
    <dbReference type="NCBI Taxonomy" id="28002"/>
    <lineage>
        <taxon>Eukaryota</taxon>
        <taxon>Metamonada</taxon>
        <taxon>Diplomonadida</taxon>
        <taxon>Hexamitidae</taxon>
        <taxon>Hexamitinae</taxon>
        <taxon>Hexamita</taxon>
    </lineage>
</organism>
<reference evidence="2" key="1">
    <citation type="submission" date="2023-06" db="EMBL/GenBank/DDBJ databases">
        <authorList>
            <person name="Kurt Z."/>
        </authorList>
    </citation>
    <scope>NUCLEOTIDE SEQUENCE</scope>
</reference>
<sequence>MRLSQIAQKVKSPDSKGLSELPSTSLQDWKAATAPLLPQKRRWYAGGFPYRSAPECLNPSHWLPWLRRCAQRTQVYLKLMIIRVNLQFLYRRPNQYKRKLSEWDIYKKIMFTNYQVNQTIKQKYNHNLSNISRISCMQIRSFCFGGSLQKLWQFLEALKLSVSFSFEDPINNEYVFDSIILKLSSSELFCLFVFQEILPQEYIYFKILVFLGFFW</sequence>
<dbReference type="EMBL" id="CAXDID020000121">
    <property type="protein sequence ID" value="CAL6031969.1"/>
    <property type="molecule type" value="Genomic_DNA"/>
</dbReference>
<reference evidence="3 4" key="2">
    <citation type="submission" date="2024-07" db="EMBL/GenBank/DDBJ databases">
        <authorList>
            <person name="Akdeniz Z."/>
        </authorList>
    </citation>
    <scope>NUCLEOTIDE SEQUENCE [LARGE SCALE GENOMIC DNA]</scope>
</reference>
<feature type="region of interest" description="Disordered" evidence="1">
    <location>
        <begin position="1"/>
        <end position="22"/>
    </location>
</feature>
<gene>
    <name evidence="3" type="ORF">HINF_LOCUS34259</name>
    <name evidence="2" type="ORF">HINF_LOCUS37699</name>
</gene>
<name>A0AA86Q0W8_9EUKA</name>